<accession>A0A256FQI1</accession>
<dbReference type="GO" id="GO:0008198">
    <property type="term" value="F:ferrous iron binding"/>
    <property type="evidence" value="ECO:0007669"/>
    <property type="project" value="TreeGrafter"/>
</dbReference>
<dbReference type="EC" id="1.14.11.33" evidence="10"/>
<comment type="caution">
    <text evidence="17">The sequence shown here is derived from an EMBL/GenBank/DDBJ whole genome shotgun (WGS) entry which is preliminary data.</text>
</comment>
<feature type="binding site" evidence="14">
    <location>
        <begin position="203"/>
        <end position="209"/>
    </location>
    <ligand>
        <name>2-oxoglutarate</name>
        <dbReference type="ChEBI" id="CHEBI:16810"/>
    </ligand>
</feature>
<feature type="binding site" evidence="14">
    <location>
        <begin position="119"/>
        <end position="121"/>
    </location>
    <ligand>
        <name>2-oxoglutarate</name>
        <dbReference type="ChEBI" id="CHEBI:16810"/>
    </ligand>
</feature>
<dbReference type="PANTHER" id="PTHR16557:SF2">
    <property type="entry name" value="NUCLEIC ACID DIOXYGENASE ALKBH1"/>
    <property type="match status" value="1"/>
</dbReference>
<feature type="binding site" evidence="14">
    <location>
        <position position="134"/>
    </location>
    <ligand>
        <name>substrate</name>
    </ligand>
</feature>
<dbReference type="AlphaFoldDB" id="A0A256FQI1"/>
<feature type="binding site" evidence="15">
    <location>
        <position position="186"/>
    </location>
    <ligand>
        <name>Fe cation</name>
        <dbReference type="ChEBI" id="CHEBI:24875"/>
        <note>catalytic</note>
    </ligand>
</feature>
<keyword evidence="3" id="KW-0227">DNA damage</keyword>
<comment type="catalytic activity">
    <reaction evidence="8">
        <text>a methylated nucleobase within DNA + 2-oxoglutarate + O2 = a nucleobase within DNA + formaldehyde + succinate + CO2</text>
        <dbReference type="Rhea" id="RHEA:30299"/>
        <dbReference type="Rhea" id="RHEA-COMP:12192"/>
        <dbReference type="Rhea" id="RHEA-COMP:12193"/>
        <dbReference type="ChEBI" id="CHEBI:15379"/>
        <dbReference type="ChEBI" id="CHEBI:16526"/>
        <dbReference type="ChEBI" id="CHEBI:16810"/>
        <dbReference type="ChEBI" id="CHEBI:16842"/>
        <dbReference type="ChEBI" id="CHEBI:30031"/>
        <dbReference type="ChEBI" id="CHEBI:32875"/>
        <dbReference type="ChEBI" id="CHEBI:64428"/>
        <dbReference type="EC" id="1.14.11.33"/>
    </reaction>
</comment>
<keyword evidence="2 15" id="KW-0479">Metal-binding</keyword>
<keyword evidence="7" id="KW-0234">DNA repair</keyword>
<protein>
    <recommendedName>
        <fullName evidence="11">Alpha-ketoglutarate-dependent dioxygenase AlkB</fullName>
        <ecNumber evidence="10">1.14.11.33</ecNumber>
    </recommendedName>
    <alternativeName>
        <fullName evidence="12">Alkylated DNA repair protein AlkB</fullName>
    </alternativeName>
    <alternativeName>
        <fullName evidence="13">DNA oxidative demethylase AlkB</fullName>
    </alternativeName>
</protein>
<evidence type="ECO:0000256" key="14">
    <source>
        <dbReference type="PIRSR" id="PIRSR604574-1"/>
    </source>
</evidence>
<evidence type="ECO:0000256" key="6">
    <source>
        <dbReference type="ARBA" id="ARBA00023004"/>
    </source>
</evidence>
<evidence type="ECO:0000256" key="1">
    <source>
        <dbReference type="ARBA" id="ARBA00007879"/>
    </source>
</evidence>
<feature type="domain" description="Fe2OG dioxygenase" evidence="16">
    <location>
        <begin position="112"/>
        <end position="212"/>
    </location>
</feature>
<dbReference type="GO" id="GO:0005737">
    <property type="term" value="C:cytoplasm"/>
    <property type="evidence" value="ECO:0007669"/>
    <property type="project" value="TreeGrafter"/>
</dbReference>
<dbReference type="PROSITE" id="PS51471">
    <property type="entry name" value="FE2OG_OXY"/>
    <property type="match status" value="1"/>
</dbReference>
<dbReference type="GO" id="GO:0006281">
    <property type="term" value="P:DNA repair"/>
    <property type="evidence" value="ECO:0007669"/>
    <property type="project" value="UniProtKB-KW"/>
</dbReference>
<dbReference type="Proteomes" id="UP000216478">
    <property type="component" value="Unassembled WGS sequence"/>
</dbReference>
<comment type="similarity">
    <text evidence="1">Belongs to the alkB family.</text>
</comment>
<comment type="cofactor">
    <cofactor evidence="15">
        <name>Fe(2+)</name>
        <dbReference type="ChEBI" id="CHEBI:29033"/>
    </cofactor>
    <text evidence="15">Binds 1 Fe(2+) ion per subunit.</text>
</comment>
<dbReference type="OrthoDB" id="9796932at2"/>
<dbReference type="RefSeq" id="WP_094539225.1">
    <property type="nucleotide sequence ID" value="NZ_JBHEER010000004.1"/>
</dbReference>
<evidence type="ECO:0000313" key="17">
    <source>
        <dbReference type="EMBL" id="OYR17122.1"/>
    </source>
</evidence>
<feature type="binding site" evidence="15">
    <location>
        <position position="132"/>
    </location>
    <ligand>
        <name>Fe cation</name>
        <dbReference type="ChEBI" id="CHEBI:24875"/>
        <note>catalytic</note>
    </ligand>
</feature>
<evidence type="ECO:0000256" key="9">
    <source>
        <dbReference type="ARBA" id="ARBA00055649"/>
    </source>
</evidence>
<keyword evidence="18" id="KW-1185">Reference proteome</keyword>
<evidence type="ECO:0000256" key="13">
    <source>
        <dbReference type="ARBA" id="ARBA00082512"/>
    </source>
</evidence>
<dbReference type="PANTHER" id="PTHR16557">
    <property type="entry name" value="ALKYLATED DNA REPAIR PROTEIN ALKB-RELATED"/>
    <property type="match status" value="1"/>
</dbReference>
<evidence type="ECO:0000256" key="15">
    <source>
        <dbReference type="PIRSR" id="PIRSR604574-2"/>
    </source>
</evidence>
<evidence type="ECO:0000256" key="8">
    <source>
        <dbReference type="ARBA" id="ARBA00050106"/>
    </source>
</evidence>
<comment type="function">
    <text evidence="9">Dioxygenase that repairs alkylated DNA and RNA containing 3-methylcytosine or 1-methyladenine by oxidative demethylation. Has highest activity towards 3-methylcytosine. Has lower activity towards alkylated DNA containing ethenoadenine, and no detectable activity towards 1-methylguanine or 3-methylthymine. Accepts double-stranded and single-stranded substrates. Requires molecular oxygen, alpha-ketoglutarate and iron. Provides extensive resistance to alkylating agents such as MMS and DMS (SN2 agents), but not to MMNG and MNU (SN1 agents).</text>
</comment>
<evidence type="ECO:0000256" key="5">
    <source>
        <dbReference type="ARBA" id="ARBA00023002"/>
    </source>
</evidence>
<gene>
    <name evidence="17" type="ORF">CEV33_4248</name>
</gene>
<sequence>MNDLFSSLETREKLADGAVLLRGFALAKDRNIISALEGVAGEAPFRHMTTPGGFRMSVAMTNCGKYGWVTDRRGYRYSPIDPETDRPWPPMPDALRSLAETAAQESGYAGFSPDACLINRYEPGAKMSLHQDKDEKDFTNPIVSVSLGIPATFQFGGLQRNDPVRKFVLHHGDVVVWGGPSRLFYHGILALKDGEHPQLGRYRYNLTFRKAQ</sequence>
<feature type="binding site" evidence="15">
    <location>
        <position position="130"/>
    </location>
    <ligand>
        <name>Fe cation</name>
        <dbReference type="ChEBI" id="CHEBI:24875"/>
        <note>catalytic</note>
    </ligand>
</feature>
<feature type="binding site" evidence="14">
    <location>
        <position position="160"/>
    </location>
    <ligand>
        <name>substrate</name>
    </ligand>
</feature>
<dbReference type="NCBIfam" id="NF011930">
    <property type="entry name" value="PRK15401.1"/>
    <property type="match status" value="1"/>
</dbReference>
<evidence type="ECO:0000256" key="11">
    <source>
        <dbReference type="ARBA" id="ARBA00072243"/>
    </source>
</evidence>
<dbReference type="FunFam" id="2.60.120.590:FF:000005">
    <property type="entry name" value="Alpha-ketoglutarate-dependent dioxygenase AlkB"/>
    <property type="match status" value="1"/>
</dbReference>
<evidence type="ECO:0000256" key="10">
    <source>
        <dbReference type="ARBA" id="ARBA00066725"/>
    </source>
</evidence>
<dbReference type="GO" id="GO:0035516">
    <property type="term" value="F:broad specificity oxidative DNA demethylase activity"/>
    <property type="evidence" value="ECO:0007669"/>
    <property type="project" value="UniProtKB-EC"/>
</dbReference>
<dbReference type="GO" id="GO:0035513">
    <property type="term" value="P:oxidative RNA demethylation"/>
    <property type="evidence" value="ECO:0007669"/>
    <property type="project" value="TreeGrafter"/>
</dbReference>
<name>A0A256FQI1_9HYPH</name>
<organism evidence="17 18">
    <name type="scientific">Brucella grignonensis</name>
    <dbReference type="NCBI Taxonomy" id="94627"/>
    <lineage>
        <taxon>Bacteria</taxon>
        <taxon>Pseudomonadati</taxon>
        <taxon>Pseudomonadota</taxon>
        <taxon>Alphaproteobacteria</taxon>
        <taxon>Hyphomicrobiales</taxon>
        <taxon>Brucellaceae</taxon>
        <taxon>Brucella/Ochrobactrum group</taxon>
        <taxon>Brucella</taxon>
    </lineage>
</organism>
<keyword evidence="6 15" id="KW-0408">Iron</keyword>
<dbReference type="Pfam" id="PF13532">
    <property type="entry name" value="2OG-FeII_Oxy_2"/>
    <property type="match status" value="1"/>
</dbReference>
<feature type="binding site" evidence="14">
    <location>
        <begin position="75"/>
        <end position="77"/>
    </location>
    <ligand>
        <name>substrate</name>
    </ligand>
</feature>
<evidence type="ECO:0000256" key="2">
    <source>
        <dbReference type="ARBA" id="ARBA00022723"/>
    </source>
</evidence>
<evidence type="ECO:0000259" key="16">
    <source>
        <dbReference type="PROSITE" id="PS51471"/>
    </source>
</evidence>
<proteinExistence type="inferred from homology"/>
<dbReference type="SUPFAM" id="SSF51197">
    <property type="entry name" value="Clavaminate synthase-like"/>
    <property type="match status" value="1"/>
</dbReference>
<dbReference type="InterPro" id="IPR005123">
    <property type="entry name" value="Oxoglu/Fe-dep_dioxygenase_dom"/>
</dbReference>
<evidence type="ECO:0000313" key="18">
    <source>
        <dbReference type="Proteomes" id="UP000216478"/>
    </source>
</evidence>
<dbReference type="EMBL" id="NNRL01000148">
    <property type="protein sequence ID" value="OYR17122.1"/>
    <property type="molecule type" value="Genomic_DNA"/>
</dbReference>
<reference evidence="17 18" key="1">
    <citation type="submission" date="2017-07" db="EMBL/GenBank/DDBJ databases">
        <title>Phylogenetic study on the rhizospheric bacterium Ochrobactrum sp. A44.</title>
        <authorList>
            <person name="Krzyzanowska D.M."/>
            <person name="Ossowicki A."/>
            <person name="Rajewska M."/>
            <person name="Maciag T."/>
            <person name="Kaczynski Z."/>
            <person name="Czerwicka M."/>
            <person name="Jafra S."/>
        </authorList>
    </citation>
    <scope>NUCLEOTIDE SEQUENCE [LARGE SCALE GENOMIC DNA]</scope>
    <source>
        <strain evidence="17 18">OgA9a</strain>
    </source>
</reference>
<dbReference type="GO" id="GO:0035515">
    <property type="term" value="F:oxidative RNA demethylase activity"/>
    <property type="evidence" value="ECO:0007669"/>
    <property type="project" value="TreeGrafter"/>
</dbReference>
<dbReference type="InterPro" id="IPR037151">
    <property type="entry name" value="AlkB-like_sf"/>
</dbReference>
<evidence type="ECO:0000256" key="3">
    <source>
        <dbReference type="ARBA" id="ARBA00022763"/>
    </source>
</evidence>
<feature type="binding site" evidence="14">
    <location>
        <position position="68"/>
    </location>
    <ligand>
        <name>substrate</name>
    </ligand>
</feature>
<evidence type="ECO:0000256" key="12">
    <source>
        <dbReference type="ARBA" id="ARBA00080712"/>
    </source>
</evidence>
<dbReference type="InterPro" id="IPR004574">
    <property type="entry name" value="Alkb"/>
</dbReference>
<evidence type="ECO:0000256" key="7">
    <source>
        <dbReference type="ARBA" id="ARBA00023204"/>
    </source>
</evidence>
<dbReference type="InterPro" id="IPR027450">
    <property type="entry name" value="AlkB-like"/>
</dbReference>
<keyword evidence="5" id="KW-0560">Oxidoreductase</keyword>
<keyword evidence="4" id="KW-0223">Dioxygenase</keyword>
<dbReference type="Gene3D" id="2.60.120.590">
    <property type="entry name" value="Alpha-ketoglutarate-dependent dioxygenase AlkB-like"/>
    <property type="match status" value="1"/>
</dbReference>
<evidence type="ECO:0000256" key="4">
    <source>
        <dbReference type="ARBA" id="ARBA00022964"/>
    </source>
</evidence>